<evidence type="ECO:0000313" key="3">
    <source>
        <dbReference type="Proteomes" id="UP001201262"/>
    </source>
</evidence>
<keyword evidence="3" id="KW-1185">Reference proteome</keyword>
<name>A0AAD4PYJ2_9EURO</name>
<evidence type="ECO:0000313" key="2">
    <source>
        <dbReference type="EMBL" id="KAH8695218.1"/>
    </source>
</evidence>
<feature type="chain" id="PRO_5042233708" description="Cell wall protein" evidence="1">
    <location>
        <begin position="16"/>
        <end position="437"/>
    </location>
</feature>
<reference evidence="2" key="1">
    <citation type="submission" date="2021-12" db="EMBL/GenBank/DDBJ databases">
        <title>Convergent genome expansion in fungi linked to evolution of root-endophyte symbiosis.</title>
        <authorList>
            <consortium name="DOE Joint Genome Institute"/>
            <person name="Ke Y.-H."/>
            <person name="Bonito G."/>
            <person name="Liao H.-L."/>
            <person name="Looney B."/>
            <person name="Rojas-Flechas A."/>
            <person name="Nash J."/>
            <person name="Hameed K."/>
            <person name="Schadt C."/>
            <person name="Martin F."/>
            <person name="Crous P.W."/>
            <person name="Miettinen O."/>
            <person name="Magnuson J.K."/>
            <person name="Labbe J."/>
            <person name="Jacobson D."/>
            <person name="Doktycz M.J."/>
            <person name="Veneault-Fourrey C."/>
            <person name="Kuo A."/>
            <person name="Mondo S."/>
            <person name="Calhoun S."/>
            <person name="Riley R."/>
            <person name="Ohm R."/>
            <person name="LaButti K."/>
            <person name="Andreopoulos B."/>
            <person name="Pangilinan J."/>
            <person name="Nolan M."/>
            <person name="Tritt A."/>
            <person name="Clum A."/>
            <person name="Lipzen A."/>
            <person name="Daum C."/>
            <person name="Barry K."/>
            <person name="Grigoriev I.V."/>
            <person name="Vilgalys R."/>
        </authorList>
    </citation>
    <scope>NUCLEOTIDE SEQUENCE</scope>
    <source>
        <strain evidence="2">PMI_201</strain>
    </source>
</reference>
<proteinExistence type="predicted"/>
<dbReference type="Proteomes" id="UP001201262">
    <property type="component" value="Unassembled WGS sequence"/>
</dbReference>
<accession>A0AAD4PYJ2</accession>
<evidence type="ECO:0008006" key="4">
    <source>
        <dbReference type="Google" id="ProtNLM"/>
    </source>
</evidence>
<comment type="caution">
    <text evidence="2">The sequence shown here is derived from an EMBL/GenBank/DDBJ whole genome shotgun (WGS) entry which is preliminary data.</text>
</comment>
<dbReference type="GeneID" id="70249378"/>
<evidence type="ECO:0000256" key="1">
    <source>
        <dbReference type="SAM" id="SignalP"/>
    </source>
</evidence>
<dbReference type="EMBL" id="JAJTJA010000008">
    <property type="protein sequence ID" value="KAH8695218.1"/>
    <property type="molecule type" value="Genomic_DNA"/>
</dbReference>
<protein>
    <recommendedName>
        <fullName evidence="4">Cell wall protein</fullName>
    </recommendedName>
</protein>
<organism evidence="2 3">
    <name type="scientific">Talaromyces proteolyticus</name>
    <dbReference type="NCBI Taxonomy" id="1131652"/>
    <lineage>
        <taxon>Eukaryota</taxon>
        <taxon>Fungi</taxon>
        <taxon>Dikarya</taxon>
        <taxon>Ascomycota</taxon>
        <taxon>Pezizomycotina</taxon>
        <taxon>Eurotiomycetes</taxon>
        <taxon>Eurotiomycetidae</taxon>
        <taxon>Eurotiales</taxon>
        <taxon>Trichocomaceae</taxon>
        <taxon>Talaromyces</taxon>
        <taxon>Talaromyces sect. Bacilispori</taxon>
    </lineage>
</organism>
<gene>
    <name evidence="2" type="ORF">BGW36DRAFT_408840</name>
</gene>
<feature type="signal peptide" evidence="1">
    <location>
        <begin position="1"/>
        <end position="15"/>
    </location>
</feature>
<keyword evidence="1" id="KW-0732">Signal</keyword>
<dbReference type="RefSeq" id="XP_046070360.1">
    <property type="nucleotide sequence ID" value="XM_046219091.1"/>
</dbReference>
<sequence>MRSSLLFVPFLVATAVSTPKPNHLTQRETLIDDLGDLLDLGIFDLNSFLHGALGLQLFDSISPQAAAALAGAAEGGVSSSFNSSSKGELQTWITGSGSIFMDQSVRSAVQNWATSDSSSVLSSNIQAGLSMYVPACSAIASQAGIIISVGGILSQLSVTGQAVLDAASKAALEGFLAVEADLDTLGKDALQIAAAGGSALSASAEALDAVAEYLESDANKLGAALTAAIKSWAKNIISDGVVVFEALGNDLETAIAATSISGSVSDNVNGDGALSGSAQLALAGLLNVTAAGTFNGSLKASLDLAIAGGFAIHLSTDEVKELVDYLESEACVFTAHLKATLIYWLYVGVKDVQAIENVIVADAKAVSEFLESAAAEGLTAIARGAIALAAAGRDIIILSEKAAAELATILAAATNLTISIGIDDQLIDWLLGIKRQG</sequence>
<dbReference type="AlphaFoldDB" id="A0AAD4PYJ2"/>